<keyword evidence="3" id="KW-1185">Reference proteome</keyword>
<dbReference type="EMBL" id="SRLO01016759">
    <property type="protein sequence ID" value="TNN23982.1"/>
    <property type="molecule type" value="Genomic_DNA"/>
</dbReference>
<sequence>MESHKVLLQRGGESLYWADEQALGTKCGAARSELSARIDPKGIEVSIGRKTRRRGGEEARRRGCEKRPSHSTPRRHENIRPRQM</sequence>
<protein>
    <submittedName>
        <fullName evidence="2">Uncharacterized protein</fullName>
    </submittedName>
</protein>
<reference evidence="2 3" key="1">
    <citation type="submission" date="2019-03" db="EMBL/GenBank/DDBJ databases">
        <title>First draft genome of Liparis tanakae, snailfish: a comprehensive survey of snailfish specific genes.</title>
        <authorList>
            <person name="Kim W."/>
            <person name="Song I."/>
            <person name="Jeong J.-H."/>
            <person name="Kim D."/>
            <person name="Kim S."/>
            <person name="Ryu S."/>
            <person name="Song J.Y."/>
            <person name="Lee S.K."/>
        </authorList>
    </citation>
    <scope>NUCLEOTIDE SEQUENCE [LARGE SCALE GENOMIC DNA]</scope>
    <source>
        <tissue evidence="2">Muscle</tissue>
    </source>
</reference>
<organism evidence="2 3">
    <name type="scientific">Liparis tanakae</name>
    <name type="common">Tanaka's snailfish</name>
    <dbReference type="NCBI Taxonomy" id="230148"/>
    <lineage>
        <taxon>Eukaryota</taxon>
        <taxon>Metazoa</taxon>
        <taxon>Chordata</taxon>
        <taxon>Craniata</taxon>
        <taxon>Vertebrata</taxon>
        <taxon>Euteleostomi</taxon>
        <taxon>Actinopterygii</taxon>
        <taxon>Neopterygii</taxon>
        <taxon>Teleostei</taxon>
        <taxon>Neoteleostei</taxon>
        <taxon>Acanthomorphata</taxon>
        <taxon>Eupercaria</taxon>
        <taxon>Perciformes</taxon>
        <taxon>Cottioidei</taxon>
        <taxon>Cottales</taxon>
        <taxon>Liparidae</taxon>
        <taxon>Liparis</taxon>
    </lineage>
</organism>
<evidence type="ECO:0000313" key="3">
    <source>
        <dbReference type="Proteomes" id="UP000314294"/>
    </source>
</evidence>
<gene>
    <name evidence="2" type="ORF">EYF80_065895</name>
</gene>
<feature type="region of interest" description="Disordered" evidence="1">
    <location>
        <begin position="49"/>
        <end position="84"/>
    </location>
</feature>
<feature type="compositionally biased region" description="Basic and acidic residues" evidence="1">
    <location>
        <begin position="54"/>
        <end position="84"/>
    </location>
</feature>
<dbReference type="AlphaFoldDB" id="A0A4Z2E6L7"/>
<dbReference type="Proteomes" id="UP000314294">
    <property type="component" value="Unassembled WGS sequence"/>
</dbReference>
<evidence type="ECO:0000313" key="2">
    <source>
        <dbReference type="EMBL" id="TNN23982.1"/>
    </source>
</evidence>
<comment type="caution">
    <text evidence="2">The sequence shown here is derived from an EMBL/GenBank/DDBJ whole genome shotgun (WGS) entry which is preliminary data.</text>
</comment>
<evidence type="ECO:0000256" key="1">
    <source>
        <dbReference type="SAM" id="MobiDB-lite"/>
    </source>
</evidence>
<name>A0A4Z2E6L7_9TELE</name>
<accession>A0A4Z2E6L7</accession>
<proteinExistence type="predicted"/>